<keyword evidence="4 7" id="KW-0418">Kinase</keyword>
<dbReference type="Pfam" id="PF03630">
    <property type="entry name" value="Fumble"/>
    <property type="match status" value="1"/>
</dbReference>
<reference evidence="7" key="1">
    <citation type="submission" date="2024-06" db="EMBL/GenBank/DDBJ databases">
        <authorList>
            <person name="Fan A."/>
            <person name="Zhang F.Y."/>
            <person name="Zhang L."/>
        </authorList>
    </citation>
    <scope>NUCLEOTIDE SEQUENCE</scope>
    <source>
        <strain evidence="7">Y61</strain>
    </source>
</reference>
<dbReference type="SUPFAM" id="SSF53067">
    <property type="entry name" value="Actin-like ATPase domain"/>
    <property type="match status" value="1"/>
</dbReference>
<dbReference type="PIRSF" id="PIRSF036940">
    <property type="entry name" value="PanK_bac_aCoA"/>
    <property type="match status" value="1"/>
</dbReference>
<keyword evidence="6" id="KW-0173">Coenzyme A biosynthesis</keyword>
<gene>
    <name evidence="7" type="primary">coaW</name>
    <name evidence="7" type="ORF">ABNN70_11085</name>
</gene>
<evidence type="ECO:0000256" key="6">
    <source>
        <dbReference type="ARBA" id="ARBA00022993"/>
    </source>
</evidence>
<dbReference type="EMBL" id="CP159510">
    <property type="protein sequence ID" value="XCJ16227.1"/>
    <property type="molecule type" value="Genomic_DNA"/>
</dbReference>
<dbReference type="InterPro" id="IPR043129">
    <property type="entry name" value="ATPase_NBD"/>
</dbReference>
<accession>A0AAU8ICW9</accession>
<keyword evidence="5" id="KW-0067">ATP-binding</keyword>
<evidence type="ECO:0000256" key="3">
    <source>
        <dbReference type="ARBA" id="ARBA00022741"/>
    </source>
</evidence>
<dbReference type="NCBIfam" id="NF009842">
    <property type="entry name" value="PRK13317.1"/>
    <property type="match status" value="1"/>
</dbReference>
<evidence type="ECO:0000256" key="5">
    <source>
        <dbReference type="ARBA" id="ARBA00022840"/>
    </source>
</evidence>
<dbReference type="RefSeq" id="WP_353947820.1">
    <property type="nucleotide sequence ID" value="NZ_CP159510.1"/>
</dbReference>
<dbReference type="CDD" id="cd24085">
    <property type="entry name" value="ASKHA_NBD_PanK-II_bac"/>
    <property type="match status" value="1"/>
</dbReference>
<proteinExistence type="predicted"/>
<sequence>MTVRQIAGIDAGGTMIKIAISDGKKLTLKAFPERGEDHFLEWLHRNYPEGFISMTGGGASCLSAQLPERQIQIVPEFQASCTGVQYLLHQERDSADPLILTNVGTGTSLHLVKGEKNQRLTGTGVGGGTILGLSALLTGIHDFSRLMELSLQGKRAHIDLTVAAVYRGHTPPIPGDLTASNFGNVSEKVEKAATANADLIASVIGLVAETITTLSVLAAEKEQVHRIVYIGGAFSGNPLLHRLVRNYSRFCHTEPMIPENGQFSGAVGALLMQRSLNQTES</sequence>
<organism evidence="7">
    <name type="scientific">Sporolactobacillus sp. Y61</name>
    <dbReference type="NCBI Taxonomy" id="3160863"/>
    <lineage>
        <taxon>Bacteria</taxon>
        <taxon>Bacillati</taxon>
        <taxon>Bacillota</taxon>
        <taxon>Bacilli</taxon>
        <taxon>Bacillales</taxon>
        <taxon>Sporolactobacillaceae</taxon>
        <taxon>Sporolactobacillus</taxon>
    </lineage>
</organism>
<dbReference type="AlphaFoldDB" id="A0AAU8ICW9"/>
<dbReference type="GO" id="GO:0015937">
    <property type="term" value="P:coenzyme A biosynthetic process"/>
    <property type="evidence" value="ECO:0007669"/>
    <property type="project" value="UniProtKB-KW"/>
</dbReference>
<dbReference type="InterPro" id="IPR004567">
    <property type="entry name" value="Type_II_PanK"/>
</dbReference>
<dbReference type="PANTHER" id="PTHR12280:SF20">
    <property type="entry name" value="4'-PHOSPHOPANTETHEINE PHOSPHATASE"/>
    <property type="match status" value="1"/>
</dbReference>
<dbReference type="PANTHER" id="PTHR12280">
    <property type="entry name" value="PANTOTHENATE KINASE"/>
    <property type="match status" value="1"/>
</dbReference>
<evidence type="ECO:0000313" key="7">
    <source>
        <dbReference type="EMBL" id="XCJ16227.1"/>
    </source>
</evidence>
<dbReference type="GO" id="GO:0005829">
    <property type="term" value="C:cytosol"/>
    <property type="evidence" value="ECO:0007669"/>
    <property type="project" value="TreeGrafter"/>
</dbReference>
<dbReference type="Gene3D" id="3.30.420.40">
    <property type="match status" value="1"/>
</dbReference>
<dbReference type="EC" id="2.7.1.33" evidence="7"/>
<evidence type="ECO:0000256" key="4">
    <source>
        <dbReference type="ARBA" id="ARBA00022777"/>
    </source>
</evidence>
<keyword evidence="3" id="KW-0547">Nucleotide-binding</keyword>
<dbReference type="InterPro" id="IPR011602">
    <property type="entry name" value="Type_II_PanK_bac"/>
</dbReference>
<protein>
    <submittedName>
        <fullName evidence="7">Type II pantothenate kinase</fullName>
        <ecNumber evidence="7">2.7.1.33</ecNumber>
    </submittedName>
</protein>
<keyword evidence="2 7" id="KW-0808">Transferase</keyword>
<evidence type="ECO:0000256" key="2">
    <source>
        <dbReference type="ARBA" id="ARBA00022679"/>
    </source>
</evidence>
<evidence type="ECO:0000256" key="1">
    <source>
        <dbReference type="ARBA" id="ARBA00022490"/>
    </source>
</evidence>
<dbReference type="GO" id="GO:0005524">
    <property type="term" value="F:ATP binding"/>
    <property type="evidence" value="ECO:0007669"/>
    <property type="project" value="UniProtKB-KW"/>
</dbReference>
<name>A0AAU8ICW9_9BACL</name>
<dbReference type="GO" id="GO:0004594">
    <property type="term" value="F:pantothenate kinase activity"/>
    <property type="evidence" value="ECO:0007669"/>
    <property type="project" value="UniProtKB-EC"/>
</dbReference>
<keyword evidence="1" id="KW-0963">Cytoplasm</keyword>